<dbReference type="InterPro" id="IPR051531">
    <property type="entry name" value="N-acetyltransferase"/>
</dbReference>
<dbReference type="InterPro" id="IPR016181">
    <property type="entry name" value="Acyl_CoA_acyltransferase"/>
</dbReference>
<evidence type="ECO:0000313" key="2">
    <source>
        <dbReference type="EMBL" id="TCS96177.1"/>
    </source>
</evidence>
<name>A0A4V6NZA5_9GAMM</name>
<dbReference type="RefSeq" id="WP_164484072.1">
    <property type="nucleotide sequence ID" value="NZ_JBHLWF010000019.1"/>
</dbReference>
<keyword evidence="3" id="KW-1185">Reference proteome</keyword>
<reference evidence="2 3" key="1">
    <citation type="submission" date="2019-03" db="EMBL/GenBank/DDBJ databases">
        <title>Genomic Encyclopedia of Type Strains, Phase IV (KMG-IV): sequencing the most valuable type-strain genomes for metagenomic binning, comparative biology and taxonomic classification.</title>
        <authorList>
            <person name="Goeker M."/>
        </authorList>
    </citation>
    <scope>NUCLEOTIDE SEQUENCE [LARGE SCALE GENOMIC DNA]</scope>
    <source>
        <strain evidence="2 3">DSM 21944</strain>
    </source>
</reference>
<dbReference type="EMBL" id="SMAF01000016">
    <property type="protein sequence ID" value="TCS96177.1"/>
    <property type="molecule type" value="Genomic_DNA"/>
</dbReference>
<keyword evidence="2" id="KW-0808">Transferase</keyword>
<dbReference type="InterPro" id="IPR000182">
    <property type="entry name" value="GNAT_dom"/>
</dbReference>
<comment type="caution">
    <text evidence="2">The sequence shown here is derived from an EMBL/GenBank/DDBJ whole genome shotgun (WGS) entry which is preliminary data.</text>
</comment>
<sequence>MKSPVLSTGPLRLRALGRRDRRFYARIYADLALMSRVGPPLDRRAGLRSADALLASMHGPAPRAHCWTILLGPARRRIGLVGWRVQAADIELGAMLLPAWQGQGWAVAALRRVCAELIENQGAPRLLMRYRPGHEAAASVCRRLRFTERPELTDEAGRRVWTLSAQAWRGATSSADEVS</sequence>
<feature type="domain" description="N-acetyltransferase" evidence="1">
    <location>
        <begin position="11"/>
        <end position="147"/>
    </location>
</feature>
<dbReference type="GO" id="GO:0016747">
    <property type="term" value="F:acyltransferase activity, transferring groups other than amino-acyl groups"/>
    <property type="evidence" value="ECO:0007669"/>
    <property type="project" value="InterPro"/>
</dbReference>
<evidence type="ECO:0000259" key="1">
    <source>
        <dbReference type="Pfam" id="PF13302"/>
    </source>
</evidence>
<proteinExistence type="predicted"/>
<organism evidence="2 3">
    <name type="scientific">Pseudofulvimonas gallinarii</name>
    <dbReference type="NCBI Taxonomy" id="634155"/>
    <lineage>
        <taxon>Bacteria</taxon>
        <taxon>Pseudomonadati</taxon>
        <taxon>Pseudomonadota</taxon>
        <taxon>Gammaproteobacteria</taxon>
        <taxon>Lysobacterales</taxon>
        <taxon>Rhodanobacteraceae</taxon>
        <taxon>Pseudofulvimonas</taxon>
    </lineage>
</organism>
<dbReference type="Proteomes" id="UP000294599">
    <property type="component" value="Unassembled WGS sequence"/>
</dbReference>
<accession>A0A4V6NZA5</accession>
<dbReference type="PANTHER" id="PTHR43792">
    <property type="entry name" value="GNAT FAMILY, PUTATIVE (AFU_ORTHOLOGUE AFUA_3G00765)-RELATED-RELATED"/>
    <property type="match status" value="1"/>
</dbReference>
<dbReference type="SUPFAM" id="SSF55729">
    <property type="entry name" value="Acyl-CoA N-acyltransferases (Nat)"/>
    <property type="match status" value="1"/>
</dbReference>
<gene>
    <name evidence="2" type="ORF">EDC25_11631</name>
</gene>
<dbReference type="Pfam" id="PF13302">
    <property type="entry name" value="Acetyltransf_3"/>
    <property type="match status" value="1"/>
</dbReference>
<dbReference type="Gene3D" id="3.40.630.30">
    <property type="match status" value="1"/>
</dbReference>
<evidence type="ECO:0000313" key="3">
    <source>
        <dbReference type="Proteomes" id="UP000294599"/>
    </source>
</evidence>
<dbReference type="AlphaFoldDB" id="A0A4V6NZA5"/>
<protein>
    <submittedName>
        <fullName evidence="2">RimJ/RimL family protein N-acetyltransferase</fullName>
    </submittedName>
</protein>